<keyword evidence="3" id="KW-1185">Reference proteome</keyword>
<gene>
    <name evidence="2" type="ORF">BV898_06299</name>
</gene>
<dbReference type="EMBL" id="MTYJ01000036">
    <property type="protein sequence ID" value="OQV19760.1"/>
    <property type="molecule type" value="Genomic_DNA"/>
</dbReference>
<dbReference type="Proteomes" id="UP000192578">
    <property type="component" value="Unassembled WGS sequence"/>
</dbReference>
<evidence type="ECO:0000313" key="2">
    <source>
        <dbReference type="EMBL" id="OQV19760.1"/>
    </source>
</evidence>
<evidence type="ECO:0000256" key="1">
    <source>
        <dbReference type="SAM" id="Phobius"/>
    </source>
</evidence>
<keyword evidence="1" id="KW-0812">Transmembrane</keyword>
<sequence length="93" mass="9627">MAEDLPNVFQITSAVVIVIVVVFFLIIACSIVRQICYRPSMGAPAVLRGSFGSFGYSCSDQGIVVGPVVVGGASPPPYTMPPVAPPAAPVVTY</sequence>
<name>A0A1W0WX34_HYPEX</name>
<keyword evidence="1" id="KW-0472">Membrane</keyword>
<protein>
    <submittedName>
        <fullName evidence="2">Uncharacterized protein</fullName>
    </submittedName>
</protein>
<reference evidence="3" key="1">
    <citation type="submission" date="2017-01" db="EMBL/GenBank/DDBJ databases">
        <title>Comparative genomics of anhydrobiosis in the tardigrade Hypsibius dujardini.</title>
        <authorList>
            <person name="Yoshida Y."/>
            <person name="Koutsovoulos G."/>
            <person name="Laetsch D."/>
            <person name="Stevens L."/>
            <person name="Kumar S."/>
            <person name="Horikawa D."/>
            <person name="Ishino K."/>
            <person name="Komine S."/>
            <person name="Tomita M."/>
            <person name="Blaxter M."/>
            <person name="Arakawa K."/>
        </authorList>
    </citation>
    <scope>NUCLEOTIDE SEQUENCE [LARGE SCALE GENOMIC DNA]</scope>
    <source>
        <strain evidence="3">Z151</strain>
    </source>
</reference>
<dbReference type="AlphaFoldDB" id="A0A1W0WX34"/>
<evidence type="ECO:0000313" key="3">
    <source>
        <dbReference type="Proteomes" id="UP000192578"/>
    </source>
</evidence>
<organism evidence="2 3">
    <name type="scientific">Hypsibius exemplaris</name>
    <name type="common">Freshwater tardigrade</name>
    <dbReference type="NCBI Taxonomy" id="2072580"/>
    <lineage>
        <taxon>Eukaryota</taxon>
        <taxon>Metazoa</taxon>
        <taxon>Ecdysozoa</taxon>
        <taxon>Tardigrada</taxon>
        <taxon>Eutardigrada</taxon>
        <taxon>Parachela</taxon>
        <taxon>Hypsibioidea</taxon>
        <taxon>Hypsibiidae</taxon>
        <taxon>Hypsibius</taxon>
    </lineage>
</organism>
<keyword evidence="1" id="KW-1133">Transmembrane helix</keyword>
<accession>A0A1W0WX34</accession>
<comment type="caution">
    <text evidence="2">The sequence shown here is derived from an EMBL/GenBank/DDBJ whole genome shotgun (WGS) entry which is preliminary data.</text>
</comment>
<feature type="transmembrane region" description="Helical" evidence="1">
    <location>
        <begin position="12"/>
        <end position="32"/>
    </location>
</feature>
<proteinExistence type="predicted"/>